<keyword evidence="11" id="KW-0067">ATP-binding</keyword>
<keyword evidence="20" id="KW-1185">Reference proteome</keyword>
<dbReference type="AlphaFoldDB" id="A0A3S1CV76"/>
<evidence type="ECO:0000259" key="17">
    <source>
        <dbReference type="Pfam" id="PF13614"/>
    </source>
</evidence>
<dbReference type="NCBIfam" id="TIGR01007">
    <property type="entry name" value="eps_fam"/>
    <property type="match status" value="1"/>
</dbReference>
<keyword evidence="13" id="KW-0472">Membrane</keyword>
<organism evidence="19 20">
    <name type="scientific">Chitinophaga solisilvae</name>
    <dbReference type="NCBI Taxonomy" id="1233460"/>
    <lineage>
        <taxon>Bacteria</taxon>
        <taxon>Pseudomonadati</taxon>
        <taxon>Bacteroidota</taxon>
        <taxon>Chitinophagia</taxon>
        <taxon>Chitinophagales</taxon>
        <taxon>Chitinophagaceae</taxon>
        <taxon>Chitinophaga</taxon>
    </lineage>
</organism>
<keyword evidence="14" id="KW-0829">Tyrosine-protein kinase</keyword>
<evidence type="ECO:0000256" key="10">
    <source>
        <dbReference type="ARBA" id="ARBA00022777"/>
    </source>
</evidence>
<dbReference type="Pfam" id="PF13614">
    <property type="entry name" value="AAA_31"/>
    <property type="match status" value="1"/>
</dbReference>
<reference evidence="19" key="1">
    <citation type="submission" date="2020-05" db="EMBL/GenBank/DDBJ databases">
        <title>Chitinophaga laudate sp. nov., isolated from a tropical peat swamp.</title>
        <authorList>
            <person name="Goh C.B.S."/>
            <person name="Lee M.S."/>
            <person name="Parimannan S."/>
            <person name="Pasbakhsh P."/>
            <person name="Yule C.M."/>
            <person name="Rajandas H."/>
            <person name="Loke S."/>
            <person name="Croft L."/>
            <person name="Tan J.B.L."/>
        </authorList>
    </citation>
    <scope>NUCLEOTIDE SEQUENCE</scope>
    <source>
        <strain evidence="19">Mgbs1</strain>
    </source>
</reference>
<protein>
    <recommendedName>
        <fullName evidence="4">non-specific protein-tyrosine kinase</fullName>
        <ecNumber evidence="4">2.7.10.2</ecNumber>
    </recommendedName>
</protein>
<keyword evidence="9" id="KW-0547">Nucleotide-binding</keyword>
<proteinExistence type="inferred from homology"/>
<dbReference type="SUPFAM" id="SSF52540">
    <property type="entry name" value="P-loop containing nucleoside triphosphate hydrolases"/>
    <property type="match status" value="1"/>
</dbReference>
<evidence type="ECO:0000256" key="4">
    <source>
        <dbReference type="ARBA" id="ARBA00011903"/>
    </source>
</evidence>
<evidence type="ECO:0000256" key="11">
    <source>
        <dbReference type="ARBA" id="ARBA00022840"/>
    </source>
</evidence>
<keyword evidence="8" id="KW-0812">Transmembrane</keyword>
<dbReference type="Pfam" id="PF02706">
    <property type="entry name" value="Wzz"/>
    <property type="match status" value="1"/>
</dbReference>
<sequence>MSHHKAPNSRNTIIDLNDLIMKVFFHWPLYFMVLLIAVMGALLYLKYKTPMYMSSARLYLKDEKKTPGEEGDVLKSLSLFNSGKNIENEMEVLKSPILLEKTIGENGFNIHYYEKGTLHNVELYNDLPLSVSILTDSARVGNYKFDVMPENGLLHVKRIGSDEDSTMQLDVKSGEPFTIDKDRFAIFWHPSGERQFQGVYRIQVDSVLQMAYDISKDIGTALVNRDATVVLVTYRDPVPERTAGFLQALLNTYNDYTLDDKNKGALQTVRFLTIRIDSLREELGVLEKQEESFKVQRGITDIDAGSKLALEQVKEADVRLSEANLQLSVFDQIENYVSNPSSAYPFAPTSGTVDQTLTAMINRYEEGLKEKRRLSLSLQPGSAILQNAEDQVTEARNTIRDYIAGYKRNAGIVQRKTQDKVNQIQSRIANIPAYAREYINIKRQQSVKENLYLYLLKKKEEASVAYASNVTDNKVISPAFIPEKPESPRKSLVFVGFIAAGLVLASIYIYIKYFLNPRVLSRKEIEQVFGLPVIAEIYQQDEGEKSLAISTRSMLSEQIFNLRTNLKFLLSEHKGHATIMLTSSVSGEGKTFLSAHLANSLTVSNKTVVLVEMDLRKPKLSHFLGMDQQAGITNYIMGNKTIDEIIRPVPNTERLYVVSCGPIPPNPIELIEGQRMAALLAVLKERFDYIIIDISPIGMVSDAKSLASVVDCTLFVVRYNFTLKSKLMPVSENIKEGYFKKMGLIFNGIEYDTFYPYYYYDQYSYKENRDKKKNWVSFIRKTAKRIA</sequence>
<dbReference type="InterPro" id="IPR032807">
    <property type="entry name" value="GNVR"/>
</dbReference>
<evidence type="ECO:0000259" key="18">
    <source>
        <dbReference type="Pfam" id="PF13807"/>
    </source>
</evidence>
<evidence type="ECO:0000256" key="8">
    <source>
        <dbReference type="ARBA" id="ARBA00022692"/>
    </source>
</evidence>
<dbReference type="GO" id="GO:0005886">
    <property type="term" value="C:plasma membrane"/>
    <property type="evidence" value="ECO:0007669"/>
    <property type="project" value="UniProtKB-SubCell"/>
</dbReference>
<accession>A0A3S1CV76</accession>
<keyword evidence="10" id="KW-0418">Kinase</keyword>
<dbReference type="InterPro" id="IPR005702">
    <property type="entry name" value="Wzc-like_C"/>
</dbReference>
<dbReference type="InterPro" id="IPR025669">
    <property type="entry name" value="AAA_dom"/>
</dbReference>
<evidence type="ECO:0000256" key="2">
    <source>
        <dbReference type="ARBA" id="ARBA00007316"/>
    </source>
</evidence>
<evidence type="ECO:0000256" key="15">
    <source>
        <dbReference type="ARBA" id="ARBA00051245"/>
    </source>
</evidence>
<evidence type="ECO:0000256" key="1">
    <source>
        <dbReference type="ARBA" id="ARBA00004429"/>
    </source>
</evidence>
<comment type="similarity">
    <text evidence="3">Belongs to the etk/wzc family.</text>
</comment>
<dbReference type="PANTHER" id="PTHR32309">
    <property type="entry name" value="TYROSINE-PROTEIN KINASE"/>
    <property type="match status" value="1"/>
</dbReference>
<dbReference type="OrthoDB" id="9794577at2"/>
<dbReference type="CDD" id="cd05387">
    <property type="entry name" value="BY-kinase"/>
    <property type="match status" value="1"/>
</dbReference>
<keyword evidence="12" id="KW-1133">Transmembrane helix</keyword>
<evidence type="ECO:0000256" key="7">
    <source>
        <dbReference type="ARBA" id="ARBA00022679"/>
    </source>
</evidence>
<dbReference type="Proteomes" id="UP000281028">
    <property type="component" value="Unassembled WGS sequence"/>
</dbReference>
<keyword evidence="7 19" id="KW-0808">Transferase</keyword>
<dbReference type="InterPro" id="IPR050445">
    <property type="entry name" value="Bact_polysacc_biosynth/exp"/>
</dbReference>
<feature type="domain" description="Tyrosine-protein kinase G-rich" evidence="18">
    <location>
        <begin position="436"/>
        <end position="513"/>
    </location>
</feature>
<dbReference type="Pfam" id="PF13807">
    <property type="entry name" value="GNVR"/>
    <property type="match status" value="1"/>
</dbReference>
<comment type="caution">
    <text evidence="19">The sequence shown here is derived from an EMBL/GenBank/DDBJ whole genome shotgun (WGS) entry which is preliminary data.</text>
</comment>
<keyword evidence="6" id="KW-0997">Cell inner membrane</keyword>
<comment type="similarity">
    <text evidence="2">Belongs to the CpsD/CapB family.</text>
</comment>
<gene>
    <name evidence="19" type="ORF">ECE50_000815</name>
</gene>
<evidence type="ECO:0000313" key="19">
    <source>
        <dbReference type="EMBL" id="NSL85352.1"/>
    </source>
</evidence>
<evidence type="ECO:0000256" key="5">
    <source>
        <dbReference type="ARBA" id="ARBA00022475"/>
    </source>
</evidence>
<evidence type="ECO:0000256" key="6">
    <source>
        <dbReference type="ARBA" id="ARBA00022519"/>
    </source>
</evidence>
<dbReference type="EMBL" id="RIAR02000001">
    <property type="protein sequence ID" value="NSL85352.1"/>
    <property type="molecule type" value="Genomic_DNA"/>
</dbReference>
<dbReference type="EC" id="2.7.10.2" evidence="4"/>
<evidence type="ECO:0000256" key="13">
    <source>
        <dbReference type="ARBA" id="ARBA00023136"/>
    </source>
</evidence>
<evidence type="ECO:0000313" key="20">
    <source>
        <dbReference type="Proteomes" id="UP000281028"/>
    </source>
</evidence>
<dbReference type="GO" id="GO:0005524">
    <property type="term" value="F:ATP binding"/>
    <property type="evidence" value="ECO:0007669"/>
    <property type="project" value="UniProtKB-KW"/>
</dbReference>
<comment type="catalytic activity">
    <reaction evidence="15">
        <text>L-tyrosyl-[protein] + ATP = O-phospho-L-tyrosyl-[protein] + ADP + H(+)</text>
        <dbReference type="Rhea" id="RHEA:10596"/>
        <dbReference type="Rhea" id="RHEA-COMP:10136"/>
        <dbReference type="Rhea" id="RHEA-COMP:20101"/>
        <dbReference type="ChEBI" id="CHEBI:15378"/>
        <dbReference type="ChEBI" id="CHEBI:30616"/>
        <dbReference type="ChEBI" id="CHEBI:46858"/>
        <dbReference type="ChEBI" id="CHEBI:61978"/>
        <dbReference type="ChEBI" id="CHEBI:456216"/>
        <dbReference type="EC" id="2.7.10.2"/>
    </reaction>
</comment>
<dbReference type="GO" id="GO:0004715">
    <property type="term" value="F:non-membrane spanning protein tyrosine kinase activity"/>
    <property type="evidence" value="ECO:0007669"/>
    <property type="project" value="UniProtKB-EC"/>
</dbReference>
<name>A0A3S1CV76_9BACT</name>
<dbReference type="PANTHER" id="PTHR32309:SF13">
    <property type="entry name" value="FERRIC ENTEROBACTIN TRANSPORT PROTEIN FEPE"/>
    <property type="match status" value="1"/>
</dbReference>
<evidence type="ECO:0000256" key="14">
    <source>
        <dbReference type="ARBA" id="ARBA00023137"/>
    </source>
</evidence>
<feature type="domain" description="Polysaccharide chain length determinant N-terminal" evidence="16">
    <location>
        <begin position="14"/>
        <end position="103"/>
    </location>
</feature>
<evidence type="ECO:0000256" key="3">
    <source>
        <dbReference type="ARBA" id="ARBA00008883"/>
    </source>
</evidence>
<evidence type="ECO:0000256" key="9">
    <source>
        <dbReference type="ARBA" id="ARBA00022741"/>
    </source>
</evidence>
<dbReference type="Gene3D" id="3.40.50.300">
    <property type="entry name" value="P-loop containing nucleotide triphosphate hydrolases"/>
    <property type="match status" value="1"/>
</dbReference>
<dbReference type="InterPro" id="IPR027417">
    <property type="entry name" value="P-loop_NTPase"/>
</dbReference>
<keyword evidence="5" id="KW-1003">Cell membrane</keyword>
<evidence type="ECO:0000256" key="12">
    <source>
        <dbReference type="ARBA" id="ARBA00022989"/>
    </source>
</evidence>
<comment type="subcellular location">
    <subcellularLocation>
        <location evidence="1">Cell inner membrane</location>
        <topology evidence="1">Multi-pass membrane protein</topology>
    </subcellularLocation>
</comment>
<dbReference type="InterPro" id="IPR003856">
    <property type="entry name" value="LPS_length_determ_N"/>
</dbReference>
<feature type="domain" description="AAA" evidence="17">
    <location>
        <begin position="579"/>
        <end position="699"/>
    </location>
</feature>
<evidence type="ECO:0000259" key="16">
    <source>
        <dbReference type="Pfam" id="PF02706"/>
    </source>
</evidence>